<sequence>MSLSLGRPVKRGIRSTPQSRDDAVRATDADALQSRVAALAAGYLAADPYAQYLTNVDEPPKRPVLINIGTALRGNTIDRLVREFIDRAPAVQIVSIGAGSDTRFWRMQHAAIKRYIEVDFPQVAEAKAQRIAHTPLGDFVGTASSSGPVVIDAPVYALIGADLRTVDWHAALFSRLDTTLPTLFLYECVLAYLSPEAGDSLVASLATQVQHAHIVCYDMCIAGDGQTDGSPSRFGHVMLENLGMRRLELPGARAYTTPDAYAARFKKVLKDAGAQSLRQAWLALDPAERTRLSRLEGLDEVEELEMLLGHYCISWAHS</sequence>
<dbReference type="AlphaFoldDB" id="A0AAF0ESX9"/>
<proteinExistence type="inferred from homology"/>
<evidence type="ECO:0000256" key="6">
    <source>
        <dbReference type="ARBA" id="ARBA00022679"/>
    </source>
</evidence>
<dbReference type="Gene3D" id="3.40.50.150">
    <property type="entry name" value="Vaccinia Virus protein VP39"/>
    <property type="match status" value="1"/>
</dbReference>
<keyword evidence="7 8" id="KW-0949">S-adenosyl-L-methionine</keyword>
<feature type="binding site" evidence="9">
    <location>
        <begin position="162"/>
        <end position="163"/>
    </location>
    <ligand>
        <name>S-adenosyl-L-methionine</name>
        <dbReference type="ChEBI" id="CHEBI:59789"/>
    </ligand>
</feature>
<dbReference type="PIRSF" id="PIRSF016305">
    <property type="entry name" value="LCM_mtfrase"/>
    <property type="match status" value="1"/>
</dbReference>
<dbReference type="GO" id="GO:0018423">
    <property type="term" value="F:protein C-terminal leucine carboxyl O-methyltransferase activity"/>
    <property type="evidence" value="ECO:0007669"/>
    <property type="project" value="UniProtKB-EC"/>
</dbReference>
<keyword evidence="6 8" id="KW-0808">Transferase</keyword>
<keyword evidence="5 8" id="KW-0489">Methyltransferase</keyword>
<evidence type="ECO:0000256" key="10">
    <source>
        <dbReference type="SAM" id="MobiDB-lite"/>
    </source>
</evidence>
<dbReference type="SUPFAM" id="SSF53335">
    <property type="entry name" value="S-adenosyl-L-methionine-dependent methyltransferases"/>
    <property type="match status" value="1"/>
</dbReference>
<accession>A0AAF0ESX9</accession>
<evidence type="ECO:0000256" key="3">
    <source>
        <dbReference type="ARBA" id="ARBA00012834"/>
    </source>
</evidence>
<dbReference type="EMBL" id="CP119877">
    <property type="protein sequence ID" value="WFD33806.1"/>
    <property type="molecule type" value="Genomic_DNA"/>
</dbReference>
<evidence type="ECO:0000256" key="7">
    <source>
        <dbReference type="ARBA" id="ARBA00022691"/>
    </source>
</evidence>
<name>A0AAF0ESX9_9BASI</name>
<comment type="similarity">
    <text evidence="2 8">Belongs to the methyltransferase superfamily. LCMT family.</text>
</comment>
<evidence type="ECO:0000256" key="4">
    <source>
        <dbReference type="ARBA" id="ARBA00017497"/>
    </source>
</evidence>
<organism evidence="11 12">
    <name type="scientific">Malassezia cuniculi</name>
    <dbReference type="NCBI Taxonomy" id="948313"/>
    <lineage>
        <taxon>Eukaryota</taxon>
        <taxon>Fungi</taxon>
        <taxon>Dikarya</taxon>
        <taxon>Basidiomycota</taxon>
        <taxon>Ustilaginomycotina</taxon>
        <taxon>Malasseziomycetes</taxon>
        <taxon>Malasseziales</taxon>
        <taxon>Malasseziaceae</taxon>
        <taxon>Malassezia</taxon>
    </lineage>
</organism>
<feature type="binding site" evidence="9">
    <location>
        <position position="73"/>
    </location>
    <ligand>
        <name>S-adenosyl-L-methionine</name>
        <dbReference type="ChEBI" id="CHEBI:59789"/>
    </ligand>
</feature>
<dbReference type="Pfam" id="PF04072">
    <property type="entry name" value="LCM"/>
    <property type="match status" value="1"/>
</dbReference>
<feature type="region of interest" description="Disordered" evidence="10">
    <location>
        <begin position="1"/>
        <end position="25"/>
    </location>
</feature>
<dbReference type="EC" id="2.1.1.233" evidence="3 8"/>
<comment type="catalytic activity">
    <reaction evidence="1 8">
        <text>[phosphatase 2A protein]-C-terminal L-leucine + S-adenosyl-L-methionine = [phosphatase 2A protein]-C-terminal L-leucine methyl ester + S-adenosyl-L-homocysteine</text>
        <dbReference type="Rhea" id="RHEA:48544"/>
        <dbReference type="Rhea" id="RHEA-COMP:12134"/>
        <dbReference type="Rhea" id="RHEA-COMP:12135"/>
        <dbReference type="ChEBI" id="CHEBI:57856"/>
        <dbReference type="ChEBI" id="CHEBI:59789"/>
        <dbReference type="ChEBI" id="CHEBI:90516"/>
        <dbReference type="ChEBI" id="CHEBI:90517"/>
        <dbReference type="EC" id="2.1.1.233"/>
    </reaction>
</comment>
<protein>
    <recommendedName>
        <fullName evidence="4 8">Leucine carboxyl methyltransferase 1</fullName>
        <ecNumber evidence="3 8">2.1.1.233</ecNumber>
    </recommendedName>
</protein>
<dbReference type="PANTHER" id="PTHR13600">
    <property type="entry name" value="LEUCINE CARBOXYL METHYLTRANSFERASE"/>
    <property type="match status" value="1"/>
</dbReference>
<gene>
    <name evidence="11" type="primary">PPM1</name>
    <name evidence="11" type="ORF">MCUN1_000626</name>
</gene>
<dbReference type="Proteomes" id="UP001219933">
    <property type="component" value="Chromosome 1"/>
</dbReference>
<evidence type="ECO:0000256" key="9">
    <source>
        <dbReference type="PIRSR" id="PIRSR016305-1"/>
    </source>
</evidence>
<evidence type="ECO:0000256" key="8">
    <source>
        <dbReference type="PIRNR" id="PIRNR016305"/>
    </source>
</evidence>
<dbReference type="PANTHER" id="PTHR13600:SF21">
    <property type="entry name" value="LEUCINE CARBOXYL METHYLTRANSFERASE 1"/>
    <property type="match status" value="1"/>
</dbReference>
<comment type="function">
    <text evidence="8">Methylates the carboxyl group of the C-terminal leucine residue of protein phosphatase 2A catalytic subunits to form alpha-leucine ester residues.</text>
</comment>
<reference evidence="11" key="1">
    <citation type="submission" date="2023-03" db="EMBL/GenBank/DDBJ databases">
        <title>Mating type loci evolution in Malassezia.</title>
        <authorList>
            <person name="Coelho M.A."/>
        </authorList>
    </citation>
    <scope>NUCLEOTIDE SEQUENCE</scope>
    <source>
        <strain evidence="11">CBS 11721</strain>
    </source>
</reference>
<evidence type="ECO:0000256" key="1">
    <source>
        <dbReference type="ARBA" id="ARBA00000724"/>
    </source>
</evidence>
<dbReference type="GO" id="GO:0032259">
    <property type="term" value="P:methylation"/>
    <property type="evidence" value="ECO:0007669"/>
    <property type="project" value="UniProtKB-KW"/>
</dbReference>
<evidence type="ECO:0000256" key="5">
    <source>
        <dbReference type="ARBA" id="ARBA00022603"/>
    </source>
</evidence>
<dbReference type="InterPro" id="IPR007213">
    <property type="entry name" value="Ppm1/Ppm2/Tcmp"/>
</dbReference>
<evidence type="ECO:0000313" key="12">
    <source>
        <dbReference type="Proteomes" id="UP001219933"/>
    </source>
</evidence>
<evidence type="ECO:0000313" key="11">
    <source>
        <dbReference type="EMBL" id="WFD33806.1"/>
    </source>
</evidence>
<evidence type="ECO:0000256" key="2">
    <source>
        <dbReference type="ARBA" id="ARBA00010703"/>
    </source>
</evidence>
<keyword evidence="12" id="KW-1185">Reference proteome</keyword>
<dbReference type="InterPro" id="IPR016651">
    <property type="entry name" value="LCMT1"/>
</dbReference>
<feature type="binding site" evidence="9">
    <location>
        <position position="97"/>
    </location>
    <ligand>
        <name>S-adenosyl-L-methionine</name>
        <dbReference type="ChEBI" id="CHEBI:59789"/>
    </ligand>
</feature>
<dbReference type="InterPro" id="IPR029063">
    <property type="entry name" value="SAM-dependent_MTases_sf"/>
</dbReference>
<feature type="binding site" evidence="9">
    <location>
        <position position="187"/>
    </location>
    <ligand>
        <name>S-adenosyl-L-methionine</name>
        <dbReference type="ChEBI" id="CHEBI:59789"/>
    </ligand>
</feature>